<dbReference type="EMBL" id="VHLL01000002">
    <property type="protein sequence ID" value="MCT8337129.1"/>
    <property type="molecule type" value="Genomic_DNA"/>
</dbReference>
<gene>
    <name evidence="22" type="ORF">FKB36_06360</name>
</gene>
<keyword evidence="11" id="KW-0460">Magnesium</keyword>
<evidence type="ECO:0000256" key="18">
    <source>
        <dbReference type="SAM" id="Phobius"/>
    </source>
</evidence>
<feature type="domain" description="AglB-like core" evidence="21">
    <location>
        <begin position="537"/>
        <end position="637"/>
    </location>
</feature>
<evidence type="ECO:0000256" key="15">
    <source>
        <dbReference type="ARBA" id="ARBA00030679"/>
    </source>
</evidence>
<feature type="transmembrane region" description="Helical" evidence="18">
    <location>
        <begin position="254"/>
        <end position="275"/>
    </location>
</feature>
<dbReference type="PANTHER" id="PTHR13872">
    <property type="entry name" value="DOLICHYL-DIPHOSPHOOLIGOSACCHARIDE--PROTEIN GLYCOSYLTRANSFERASE SUBUNIT"/>
    <property type="match status" value="1"/>
</dbReference>
<evidence type="ECO:0000259" key="21">
    <source>
        <dbReference type="Pfam" id="PF22627"/>
    </source>
</evidence>
<dbReference type="Proteomes" id="UP001065682">
    <property type="component" value="Unassembled WGS sequence"/>
</dbReference>
<dbReference type="InterPro" id="IPR041154">
    <property type="entry name" value="AglB_P1"/>
</dbReference>
<feature type="transmembrane region" description="Helical" evidence="18">
    <location>
        <begin position="228"/>
        <end position="247"/>
    </location>
</feature>
<name>A0A9E4ZKE2_9EURY</name>
<feature type="transmembrane region" description="Helical" evidence="18">
    <location>
        <begin position="287"/>
        <end position="309"/>
    </location>
</feature>
<evidence type="ECO:0000256" key="14">
    <source>
        <dbReference type="ARBA" id="ARBA00023211"/>
    </source>
</evidence>
<dbReference type="AlphaFoldDB" id="A0A9E4ZKE2"/>
<evidence type="ECO:0000256" key="13">
    <source>
        <dbReference type="ARBA" id="ARBA00023136"/>
    </source>
</evidence>
<comment type="caution">
    <text evidence="22">The sequence shown here is derived from an EMBL/GenBank/DDBJ whole genome shotgun (WGS) entry which is preliminary data.</text>
</comment>
<protein>
    <recommendedName>
        <fullName evidence="6">dolichyl-phosphooligosaccharide-protein glycotransferase</fullName>
        <ecNumber evidence="6">2.4.99.21</ecNumber>
    </recommendedName>
    <alternativeName>
        <fullName evidence="15">Oligosaccharyl transferase</fullName>
    </alternativeName>
</protein>
<feature type="transmembrane region" description="Helical" evidence="18">
    <location>
        <begin position="135"/>
        <end position="153"/>
    </location>
</feature>
<dbReference type="InterPro" id="IPR054479">
    <property type="entry name" value="AglB-like_core"/>
</dbReference>
<dbReference type="InterPro" id="IPR003674">
    <property type="entry name" value="Oligo_trans_STT3"/>
</dbReference>
<feature type="transmembrane region" description="Helical" evidence="18">
    <location>
        <begin position="106"/>
        <end position="128"/>
    </location>
</feature>
<comment type="cofactor">
    <cofactor evidence="1">
        <name>Mn(2+)</name>
        <dbReference type="ChEBI" id="CHEBI:29035"/>
    </cofactor>
</comment>
<keyword evidence="9 18" id="KW-0812">Transmembrane</keyword>
<feature type="domain" description="Archaeal glycosylation protein B peripheral" evidence="20">
    <location>
        <begin position="809"/>
        <end position="882"/>
    </location>
</feature>
<feature type="domain" description="Oligosaccharyl transferase STT3 N-terminal" evidence="19">
    <location>
        <begin position="46"/>
        <end position="423"/>
    </location>
</feature>
<evidence type="ECO:0000256" key="6">
    <source>
        <dbReference type="ARBA" id="ARBA00012602"/>
    </source>
</evidence>
<dbReference type="GO" id="GO:0004576">
    <property type="term" value="F:oligosaccharyl transferase activity"/>
    <property type="evidence" value="ECO:0007669"/>
    <property type="project" value="InterPro"/>
</dbReference>
<feature type="region of interest" description="Disordered" evidence="17">
    <location>
        <begin position="456"/>
        <end position="494"/>
    </location>
</feature>
<dbReference type="Gene3D" id="2.60.40.3390">
    <property type="match status" value="1"/>
</dbReference>
<dbReference type="Gene3D" id="3.40.50.12610">
    <property type="match status" value="1"/>
</dbReference>
<organism evidence="22 23">
    <name type="scientific">Methanoculleus formosensis</name>
    <dbReference type="NCBI Taxonomy" id="2590886"/>
    <lineage>
        <taxon>Archaea</taxon>
        <taxon>Methanobacteriati</taxon>
        <taxon>Methanobacteriota</taxon>
        <taxon>Stenosarchaea group</taxon>
        <taxon>Methanomicrobia</taxon>
        <taxon>Methanomicrobiales</taxon>
        <taxon>Methanomicrobiaceae</taxon>
        <taxon>Methanoculleus</taxon>
    </lineage>
</organism>
<dbReference type="NCBIfam" id="TIGR04154">
    <property type="entry name" value="archaeo_STT3"/>
    <property type="match status" value="1"/>
</dbReference>
<evidence type="ECO:0000256" key="17">
    <source>
        <dbReference type="SAM" id="MobiDB-lite"/>
    </source>
</evidence>
<evidence type="ECO:0000259" key="20">
    <source>
        <dbReference type="Pfam" id="PF18079"/>
    </source>
</evidence>
<keyword evidence="10" id="KW-0479">Metal-binding</keyword>
<keyword evidence="14" id="KW-0464">Manganese</keyword>
<dbReference type="Pfam" id="PF22627">
    <property type="entry name" value="AglB_core-like"/>
    <property type="match status" value="1"/>
</dbReference>
<feature type="transmembrane region" description="Helical" evidence="18">
    <location>
        <begin position="316"/>
        <end position="337"/>
    </location>
</feature>
<evidence type="ECO:0000256" key="12">
    <source>
        <dbReference type="ARBA" id="ARBA00022989"/>
    </source>
</evidence>
<evidence type="ECO:0000313" key="23">
    <source>
        <dbReference type="Proteomes" id="UP001065682"/>
    </source>
</evidence>
<feature type="transmembrane region" description="Helical" evidence="18">
    <location>
        <begin position="373"/>
        <end position="392"/>
    </location>
</feature>
<dbReference type="GO" id="GO:0046872">
    <property type="term" value="F:metal ion binding"/>
    <property type="evidence" value="ECO:0007669"/>
    <property type="project" value="UniProtKB-KW"/>
</dbReference>
<comment type="pathway">
    <text evidence="4">Protein modification; protein glycosylation.</text>
</comment>
<evidence type="ECO:0000256" key="8">
    <source>
        <dbReference type="ARBA" id="ARBA00022679"/>
    </source>
</evidence>
<feature type="compositionally biased region" description="Basic and acidic residues" evidence="17">
    <location>
        <begin position="482"/>
        <end position="494"/>
    </location>
</feature>
<evidence type="ECO:0000256" key="5">
    <source>
        <dbReference type="ARBA" id="ARBA00010810"/>
    </source>
</evidence>
<evidence type="ECO:0000256" key="9">
    <source>
        <dbReference type="ARBA" id="ARBA00022692"/>
    </source>
</evidence>
<evidence type="ECO:0000256" key="7">
    <source>
        <dbReference type="ARBA" id="ARBA00022676"/>
    </source>
</evidence>
<dbReference type="Pfam" id="PF02516">
    <property type="entry name" value="STT3"/>
    <property type="match status" value="1"/>
</dbReference>
<dbReference type="Pfam" id="PF18079">
    <property type="entry name" value="AglB_L1"/>
    <property type="match status" value="1"/>
</dbReference>
<comment type="catalytic activity">
    <reaction evidence="16">
        <text>an archaeal dolichyl phosphooligosaccharide + [protein]-L-asparagine = an archaeal dolichyl phosphate + a glycoprotein with the oligosaccharide chain attached by N-beta-D-glycosyl linkage to a protein L-asparagine.</text>
        <dbReference type="EC" id="2.4.99.21"/>
    </reaction>
</comment>
<comment type="cofactor">
    <cofactor evidence="2">
        <name>Mg(2+)</name>
        <dbReference type="ChEBI" id="CHEBI:18420"/>
    </cofactor>
</comment>
<evidence type="ECO:0000256" key="1">
    <source>
        <dbReference type="ARBA" id="ARBA00001936"/>
    </source>
</evidence>
<dbReference type="EC" id="2.4.99.21" evidence="6"/>
<reference evidence="22" key="1">
    <citation type="submission" date="2019-06" db="EMBL/GenBank/DDBJ databases">
        <title>Methanoculleus strain from Tamsui River, Taipei, Taiwan.</title>
        <authorList>
            <person name="You Y.-T."/>
            <person name="Chen S.-C."/>
            <person name="Lai S.-J."/>
            <person name="Lee Y.-C."/>
            <person name="Lai M.-C."/>
        </authorList>
    </citation>
    <scope>NUCLEOTIDE SEQUENCE</scope>
    <source>
        <strain evidence="22">Afa-1</strain>
    </source>
</reference>
<feature type="transmembrane region" description="Helical" evidence="18">
    <location>
        <begin position="165"/>
        <end position="184"/>
    </location>
</feature>
<sequence length="883" mass="96271">MAQMDLKKYQPYIIIGIIILFALLTLWTRGIPSEGLVTAEGVNLLGNDPWYKVRQVEQTVANYPGYAWFEAMTLYPTGDVIYWGPLFVQIAAALCLLTGAATRPEIMVVASWVPPLMAAAMVPVTYLLARKIADWKTGLIAAGLIAVIGSNYAYRSLFGFVDHHIAETLFSTIFALAYVAALLATRDRPFSFADRSSLKTETLKIPVLVSALAGIAYLLGYFNMPTMILFALIVTAFTLVQFLIDFFKDRPSDYLVLVNVVVFGVVIVGAAAFGFPHPGLDLSRYTVGHVIVYAALIAGTLALYALSVFLKGRPKYYYPAALAAVAALAVAVLYIALPEVYSLLIASLISFFGEAAVTTTVQEARAWSFAAAWATFHWGLILAAGGAAVLLWQNRERVNPAHVFVLIWTAIILASTAAHVRYEYYLAANIALLAAVFAGAVIDATWKDVARLLGGGSGGRASSAPEIAESQETPKKGKKGGKAPETRKAKAPRRDQPDYFKVGALAAVVVVTLIFAGTSLMGNIALANGAKYSGMNQEWMGALEWMGENTPDPGVDYYAIYDRNTFTYPEESYGVMSWWDFGHWITFIAKRIPNNNPFQHGVAGPNGSAVYLVSTDEAAANRILDNIGTRYVITDIEVDTGKFHAPVTWADVGQERFQPYFLLPVSAGSSEYQAVPFNTQEYYLTMVSRLHNFDGSMTDPTSQVIYAEYRDAGTANTSLPVITRTQQMNATEGAAAVEAYNRNAPAGSHATLLNMYYQFRGDSILQPLERVPALQHYRLVHETPQNVYGNVGEDGPDLKAVKIFEYVPGAAIRGEGIIEVPIVTNTGRTFTYRQESVNGTFIVPYATSGWSGEVKATGQYRIAGTGQTFDVTEEDILQGHTIN</sequence>
<dbReference type="InterPro" id="IPR048307">
    <property type="entry name" value="STT3_N"/>
</dbReference>
<keyword evidence="8 22" id="KW-0808">Transferase</keyword>
<comment type="subcellular location">
    <subcellularLocation>
        <location evidence="3">Cell membrane</location>
        <topology evidence="3">Multi-pass membrane protein</topology>
    </subcellularLocation>
</comment>
<proteinExistence type="inferred from homology"/>
<evidence type="ECO:0000256" key="3">
    <source>
        <dbReference type="ARBA" id="ARBA00004651"/>
    </source>
</evidence>
<feature type="transmembrane region" description="Helical" evidence="18">
    <location>
        <begin position="502"/>
        <end position="526"/>
    </location>
</feature>
<feature type="transmembrane region" description="Helical" evidence="18">
    <location>
        <begin position="80"/>
        <end position="100"/>
    </location>
</feature>
<evidence type="ECO:0000256" key="10">
    <source>
        <dbReference type="ARBA" id="ARBA00022723"/>
    </source>
</evidence>
<evidence type="ECO:0000256" key="16">
    <source>
        <dbReference type="ARBA" id="ARBA00034066"/>
    </source>
</evidence>
<dbReference type="RefSeq" id="WP_261597203.1">
    <property type="nucleotide sequence ID" value="NZ_VHLL01000002.1"/>
</dbReference>
<comment type="similarity">
    <text evidence="5">Belongs to the STT3 family.</text>
</comment>
<keyword evidence="7" id="KW-0328">Glycosyltransferase</keyword>
<dbReference type="InterPro" id="IPR026410">
    <property type="entry name" value="OlisacTrfase_arch"/>
</dbReference>
<evidence type="ECO:0000313" key="22">
    <source>
        <dbReference type="EMBL" id="MCT8337129.1"/>
    </source>
</evidence>
<keyword evidence="13 18" id="KW-0472">Membrane</keyword>
<dbReference type="GO" id="GO:0005886">
    <property type="term" value="C:plasma membrane"/>
    <property type="evidence" value="ECO:0007669"/>
    <property type="project" value="UniProtKB-SubCell"/>
</dbReference>
<dbReference type="PANTHER" id="PTHR13872:SF1">
    <property type="entry name" value="DOLICHYL-DIPHOSPHOOLIGOSACCHARIDE--PROTEIN GLYCOSYLTRANSFERASE SUBUNIT STT3B"/>
    <property type="match status" value="1"/>
</dbReference>
<feature type="transmembrane region" description="Helical" evidence="18">
    <location>
        <begin position="398"/>
        <end position="417"/>
    </location>
</feature>
<evidence type="ECO:0000256" key="11">
    <source>
        <dbReference type="ARBA" id="ARBA00022842"/>
    </source>
</evidence>
<keyword evidence="12 18" id="KW-1133">Transmembrane helix</keyword>
<evidence type="ECO:0000259" key="19">
    <source>
        <dbReference type="Pfam" id="PF02516"/>
    </source>
</evidence>
<accession>A0A9E4ZKE2</accession>
<feature type="transmembrane region" description="Helical" evidence="18">
    <location>
        <begin position="12"/>
        <end position="28"/>
    </location>
</feature>
<feature type="transmembrane region" description="Helical" evidence="18">
    <location>
        <begin position="424"/>
        <end position="442"/>
    </location>
</feature>
<evidence type="ECO:0000256" key="4">
    <source>
        <dbReference type="ARBA" id="ARBA00004922"/>
    </source>
</evidence>
<evidence type="ECO:0000256" key="2">
    <source>
        <dbReference type="ARBA" id="ARBA00001946"/>
    </source>
</evidence>
<keyword evidence="23" id="KW-1185">Reference proteome</keyword>